<dbReference type="RefSeq" id="WP_381202955.1">
    <property type="nucleotide sequence ID" value="NZ_JBHSFE010000038.1"/>
</dbReference>
<name>A0ABV9GHK4_9ACTN</name>
<dbReference type="SUPFAM" id="SSF51735">
    <property type="entry name" value="NAD(P)-binding Rossmann-fold domains"/>
    <property type="match status" value="1"/>
</dbReference>
<evidence type="ECO:0000313" key="3">
    <source>
        <dbReference type="Proteomes" id="UP001595993"/>
    </source>
</evidence>
<dbReference type="EMBL" id="JBHSFE010000038">
    <property type="protein sequence ID" value="MFC4612649.1"/>
    <property type="molecule type" value="Genomic_DNA"/>
</dbReference>
<dbReference type="Pfam" id="PF01370">
    <property type="entry name" value="Epimerase"/>
    <property type="match status" value="1"/>
</dbReference>
<sequence>MSANGRVVVLGGTGFLGRHVCVALGERGFDVVAVARRPPVDAIPGRFLARDLVQLSPQELAKDLDEIRPAVVVNTVGSIWGRTDEQMWKAAAVPTLRLLDALALLSERPRMVHLGSVLEYGRMTPGSTAGAATVARPTSAYGRAKLAATQAVLERMEAGELEGMVLRVSNLAGPGSPDVSLLGQVARQLLAAGERPAVVRLDPLLAHRDYVDVRDVADAVVAATASKVSGELVDIGSGESTPVRTVVDLLIERSRLPAAVVERSGSGKQHSTETWSRVDIGPAERLLGWRPRRPLADAVEAYWREFIERQHITTRKGEPSA</sequence>
<comment type="caution">
    <text evidence="2">The sequence shown here is derived from an EMBL/GenBank/DDBJ whole genome shotgun (WGS) entry which is preliminary data.</text>
</comment>
<dbReference type="Gene3D" id="3.40.50.720">
    <property type="entry name" value="NAD(P)-binding Rossmann-like Domain"/>
    <property type="match status" value="1"/>
</dbReference>
<evidence type="ECO:0000259" key="1">
    <source>
        <dbReference type="Pfam" id="PF01370"/>
    </source>
</evidence>
<dbReference type="InterPro" id="IPR050177">
    <property type="entry name" value="Lipid_A_modif_metabolic_enz"/>
</dbReference>
<proteinExistence type="predicted"/>
<gene>
    <name evidence="2" type="ORF">ACFO9E_33610</name>
</gene>
<feature type="domain" description="NAD-dependent epimerase/dehydratase" evidence="1">
    <location>
        <begin position="7"/>
        <end position="236"/>
    </location>
</feature>
<accession>A0ABV9GHK4</accession>
<keyword evidence="3" id="KW-1185">Reference proteome</keyword>
<evidence type="ECO:0000313" key="2">
    <source>
        <dbReference type="EMBL" id="MFC4612649.1"/>
    </source>
</evidence>
<organism evidence="2 3">
    <name type="scientific">Streptomyces maoxianensis</name>
    <dbReference type="NCBI Taxonomy" id="1459942"/>
    <lineage>
        <taxon>Bacteria</taxon>
        <taxon>Bacillati</taxon>
        <taxon>Actinomycetota</taxon>
        <taxon>Actinomycetes</taxon>
        <taxon>Kitasatosporales</taxon>
        <taxon>Streptomycetaceae</taxon>
        <taxon>Streptomyces</taxon>
    </lineage>
</organism>
<dbReference type="InterPro" id="IPR036291">
    <property type="entry name" value="NAD(P)-bd_dom_sf"/>
</dbReference>
<dbReference type="PANTHER" id="PTHR43245">
    <property type="entry name" value="BIFUNCTIONAL POLYMYXIN RESISTANCE PROTEIN ARNA"/>
    <property type="match status" value="1"/>
</dbReference>
<reference evidence="3" key="1">
    <citation type="journal article" date="2019" name="Int. J. Syst. Evol. Microbiol.">
        <title>The Global Catalogue of Microorganisms (GCM) 10K type strain sequencing project: providing services to taxonomists for standard genome sequencing and annotation.</title>
        <authorList>
            <consortium name="The Broad Institute Genomics Platform"/>
            <consortium name="The Broad Institute Genome Sequencing Center for Infectious Disease"/>
            <person name="Wu L."/>
            <person name="Ma J."/>
        </authorList>
    </citation>
    <scope>NUCLEOTIDE SEQUENCE [LARGE SCALE GENOMIC DNA]</scope>
    <source>
        <strain evidence="3">CGMCC 4.7139</strain>
    </source>
</reference>
<protein>
    <submittedName>
        <fullName evidence="2">NAD-dependent epimerase/dehydratase family protein</fullName>
    </submittedName>
</protein>
<dbReference type="Proteomes" id="UP001595993">
    <property type="component" value="Unassembled WGS sequence"/>
</dbReference>
<dbReference type="InterPro" id="IPR001509">
    <property type="entry name" value="Epimerase_deHydtase"/>
</dbReference>